<organism evidence="2 3">
    <name type="scientific">Micromonospora mirobrigensis</name>
    <dbReference type="NCBI Taxonomy" id="262898"/>
    <lineage>
        <taxon>Bacteria</taxon>
        <taxon>Bacillati</taxon>
        <taxon>Actinomycetota</taxon>
        <taxon>Actinomycetes</taxon>
        <taxon>Micromonosporales</taxon>
        <taxon>Micromonosporaceae</taxon>
        <taxon>Micromonospora</taxon>
    </lineage>
</organism>
<evidence type="ECO:0008006" key="4">
    <source>
        <dbReference type="Google" id="ProtNLM"/>
    </source>
</evidence>
<feature type="region of interest" description="Disordered" evidence="1">
    <location>
        <begin position="108"/>
        <end position="127"/>
    </location>
</feature>
<evidence type="ECO:0000256" key="1">
    <source>
        <dbReference type="SAM" id="MobiDB-lite"/>
    </source>
</evidence>
<proteinExistence type="predicted"/>
<dbReference type="AlphaFoldDB" id="A0A1C4TX14"/>
<protein>
    <recommendedName>
        <fullName evidence="4">Ferritin-like domain-containing protein</fullName>
    </recommendedName>
</protein>
<accession>A0A1C4TX14</accession>
<evidence type="ECO:0000313" key="2">
    <source>
        <dbReference type="EMBL" id="SCE63983.1"/>
    </source>
</evidence>
<sequence>MVLTCPVATGRTTQRDETTGHSRRNLLRAGALLALGGAPAPLAGCDLFDRGDDPPPAPDPLEPLVAGALELAGRHRAALAADPGLAERLTPIAEAHEAHAAELRRVIGRTPPSGSPSPTPGASAPTTTGAALVAELRAAERTGQVAAAKACATAPAERAALLGSIAAARATHVEVLG</sequence>
<reference evidence="3" key="1">
    <citation type="submission" date="2016-06" db="EMBL/GenBank/DDBJ databases">
        <authorList>
            <person name="Varghese N."/>
            <person name="Submissions Spin"/>
        </authorList>
    </citation>
    <scope>NUCLEOTIDE SEQUENCE [LARGE SCALE GENOMIC DNA]</scope>
    <source>
        <strain evidence="3">DSM 44830</strain>
    </source>
</reference>
<dbReference type="EMBL" id="FMCX01000001">
    <property type="protein sequence ID" value="SCE63983.1"/>
    <property type="molecule type" value="Genomic_DNA"/>
</dbReference>
<dbReference type="STRING" id="262898.GA0070564_10122"/>
<gene>
    <name evidence="2" type="ORF">GA0070564_10122</name>
</gene>
<evidence type="ECO:0000313" key="3">
    <source>
        <dbReference type="Proteomes" id="UP000199504"/>
    </source>
</evidence>
<dbReference type="Proteomes" id="UP000199504">
    <property type="component" value="Unassembled WGS sequence"/>
</dbReference>
<keyword evidence="3" id="KW-1185">Reference proteome</keyword>
<name>A0A1C4TX14_9ACTN</name>